<dbReference type="AlphaFoldDB" id="A0A1V4SUV5"/>
<name>A0A1V4SUV5_9CLOT</name>
<comment type="caution">
    <text evidence="1">The sequence shown here is derived from an EMBL/GenBank/DDBJ whole genome shotgun (WGS) entry which is preliminary data.</text>
</comment>
<evidence type="ECO:0000313" key="1">
    <source>
        <dbReference type="EMBL" id="OPX47695.1"/>
    </source>
</evidence>
<dbReference type="Proteomes" id="UP000191448">
    <property type="component" value="Unassembled WGS sequence"/>
</dbReference>
<proteinExistence type="predicted"/>
<accession>A0A1V4SUV5</accession>
<dbReference type="RefSeq" id="WP_080022851.1">
    <property type="nucleotide sequence ID" value="NZ_LTAY01000039.1"/>
</dbReference>
<sequence>MKKFLIGLVVIICILFLAIFGVYKFSFKPSVPVTPLDSPSTMTQLDLAKKFIPNNISLSLTGITATSNTNFSNEELTDLFISAFKDDPKISEYVKGLSVQAANNNTIDIYADVNYKDIPVQAKLTFKCSAEDGKGIFHYESGKVGFISIPKEMLFDHLHDNSIIAVNKANSDIILRFSVLKNINIQSLSTTNGNLNIEFKGTLNFLQWLENNGYN</sequence>
<dbReference type="OrthoDB" id="1906601at2"/>
<protein>
    <recommendedName>
        <fullName evidence="3">DUF2140 domain-containing protein</fullName>
    </recommendedName>
</protein>
<reference evidence="1 2" key="1">
    <citation type="submission" date="2016-02" db="EMBL/GenBank/DDBJ databases">
        <title>Genome sequence of Clostridium thermobutyricum DSM 4928.</title>
        <authorList>
            <person name="Poehlein A."/>
            <person name="Daniel R."/>
        </authorList>
    </citation>
    <scope>NUCLEOTIDE SEQUENCE [LARGE SCALE GENOMIC DNA]</scope>
    <source>
        <strain evidence="1 2">DSM 4928</strain>
    </source>
</reference>
<gene>
    <name evidence="1" type="ORF">CLTHE_16750</name>
</gene>
<organism evidence="1 2">
    <name type="scientific">Clostridium thermobutyricum DSM 4928</name>
    <dbReference type="NCBI Taxonomy" id="1121339"/>
    <lineage>
        <taxon>Bacteria</taxon>
        <taxon>Bacillati</taxon>
        <taxon>Bacillota</taxon>
        <taxon>Clostridia</taxon>
        <taxon>Eubacteriales</taxon>
        <taxon>Clostridiaceae</taxon>
        <taxon>Clostridium</taxon>
    </lineage>
</organism>
<dbReference type="EMBL" id="LTAY01000039">
    <property type="protein sequence ID" value="OPX47695.1"/>
    <property type="molecule type" value="Genomic_DNA"/>
</dbReference>
<evidence type="ECO:0000313" key="2">
    <source>
        <dbReference type="Proteomes" id="UP000191448"/>
    </source>
</evidence>
<evidence type="ECO:0008006" key="3">
    <source>
        <dbReference type="Google" id="ProtNLM"/>
    </source>
</evidence>